<gene>
    <name evidence="3" type="ORF">ACHAW5_007135</name>
</gene>
<dbReference type="EMBL" id="JALLAZ020000031">
    <property type="protein sequence ID" value="KAL3805463.1"/>
    <property type="molecule type" value="Genomic_DNA"/>
</dbReference>
<proteinExistence type="predicted"/>
<feature type="compositionally biased region" description="Basic and acidic residues" evidence="1">
    <location>
        <begin position="10"/>
        <end position="24"/>
    </location>
</feature>
<dbReference type="AlphaFoldDB" id="A0ABD3QZ50"/>
<dbReference type="PANTHER" id="PTHR33418:SF1">
    <property type="entry name" value="HELICASE-ASSOCIATED DOMAIN-CONTAINING PROTEIN"/>
    <property type="match status" value="1"/>
</dbReference>
<feature type="domain" description="Helicase-associated" evidence="2">
    <location>
        <begin position="399"/>
        <end position="464"/>
    </location>
</feature>
<evidence type="ECO:0000313" key="3">
    <source>
        <dbReference type="EMBL" id="KAL3805463.1"/>
    </source>
</evidence>
<dbReference type="Pfam" id="PF03457">
    <property type="entry name" value="HA"/>
    <property type="match status" value="2"/>
</dbReference>
<feature type="domain" description="Helicase-associated" evidence="2">
    <location>
        <begin position="472"/>
        <end position="540"/>
    </location>
</feature>
<protein>
    <recommendedName>
        <fullName evidence="2">Helicase-associated domain-containing protein</fullName>
    </recommendedName>
</protein>
<keyword evidence="4" id="KW-1185">Reference proteome</keyword>
<reference evidence="3 4" key="1">
    <citation type="submission" date="2024-10" db="EMBL/GenBank/DDBJ databases">
        <title>Updated reference genomes for cyclostephanoid diatoms.</title>
        <authorList>
            <person name="Roberts W.R."/>
            <person name="Alverson A.J."/>
        </authorList>
    </citation>
    <scope>NUCLEOTIDE SEQUENCE [LARGE SCALE GENOMIC DNA]</scope>
    <source>
        <strain evidence="3 4">AJA276-08</strain>
    </source>
</reference>
<evidence type="ECO:0000313" key="4">
    <source>
        <dbReference type="Proteomes" id="UP001530315"/>
    </source>
</evidence>
<dbReference type="PANTHER" id="PTHR33418">
    <property type="entry name" value="HELICASE-ASSOCIATED"/>
    <property type="match status" value="1"/>
</dbReference>
<feature type="region of interest" description="Disordered" evidence="1">
    <location>
        <begin position="363"/>
        <end position="398"/>
    </location>
</feature>
<comment type="caution">
    <text evidence="3">The sequence shown here is derived from an EMBL/GenBank/DDBJ whole genome shotgun (WGS) entry which is preliminary data.</text>
</comment>
<dbReference type="Proteomes" id="UP001530315">
    <property type="component" value="Unassembled WGS sequence"/>
</dbReference>
<organism evidence="3 4">
    <name type="scientific">Stephanodiscus triporus</name>
    <dbReference type="NCBI Taxonomy" id="2934178"/>
    <lineage>
        <taxon>Eukaryota</taxon>
        <taxon>Sar</taxon>
        <taxon>Stramenopiles</taxon>
        <taxon>Ochrophyta</taxon>
        <taxon>Bacillariophyta</taxon>
        <taxon>Coscinodiscophyceae</taxon>
        <taxon>Thalassiosirophycidae</taxon>
        <taxon>Stephanodiscales</taxon>
        <taxon>Stephanodiscaceae</taxon>
        <taxon>Stephanodiscus</taxon>
    </lineage>
</organism>
<dbReference type="Gene3D" id="6.10.140.530">
    <property type="match status" value="2"/>
</dbReference>
<feature type="compositionally biased region" description="Low complexity" evidence="1">
    <location>
        <begin position="384"/>
        <end position="393"/>
    </location>
</feature>
<feature type="compositionally biased region" description="Pro residues" evidence="1">
    <location>
        <begin position="365"/>
        <end position="375"/>
    </location>
</feature>
<feature type="region of interest" description="Disordered" evidence="1">
    <location>
        <begin position="10"/>
        <end position="151"/>
    </location>
</feature>
<feature type="compositionally biased region" description="Basic and acidic residues" evidence="1">
    <location>
        <begin position="282"/>
        <end position="304"/>
    </location>
</feature>
<evidence type="ECO:0000259" key="2">
    <source>
        <dbReference type="Pfam" id="PF03457"/>
    </source>
</evidence>
<feature type="region of interest" description="Disordered" evidence="1">
    <location>
        <begin position="223"/>
        <end position="312"/>
    </location>
</feature>
<dbReference type="InterPro" id="IPR005114">
    <property type="entry name" value="Helicase_assoc"/>
</dbReference>
<accession>A0ABD3QZ50</accession>
<feature type="compositionally biased region" description="Polar residues" evidence="1">
    <location>
        <begin position="72"/>
        <end position="95"/>
    </location>
</feature>
<sequence length="546" mass="61349">MVAIFIRRFSKDTEMNRHDNRLNDGQEEASLPCQGDVLGSRPPELEQTADYSRDPRELPGSATEASARVSIANASMSDTSRTKSPSFEAISSLQSDEPAEEMEQAGHMPRPVRRPLEEPHPYFQHQPHHADTDGQYHTYPYQPQGHSHYQSQNQYSYPSYYPPPDQESSYAAMSGEQYHPPYTSYGQNQHHPQGYGYHQQDYTQYSYYPSGAIGQYLVQPYPHQNYPGATPPTPHSSQANALREAPSAVTESTKGTPSLPALKSYDRYGQDVDLSQSPSMEEDGRKTSASEQQRRWENRGKEESPQQQHQDFEPIPLFEISATPVLSSSSSAARRQPALSQGASPQAFAQAFTLAEAASSAHVAPPIPNATPTPRPQSRILVPSSSGSNTSSTGGEGGSWEKRYAELCEFKRAHGHCEVPQNYTDNNSLGTWVNKQRMEQKNRSEGKNSSLNDSRLERLQLIGFRWAKRKGQASWNEKFNELVQYKAMYGNCHVPTKYKANTALGRWVSTQRAEYKKYSEGQTKTTMTEEKVQRLESIGFAWFMAI</sequence>
<evidence type="ECO:0000256" key="1">
    <source>
        <dbReference type="SAM" id="MobiDB-lite"/>
    </source>
</evidence>
<name>A0ABD3QZ50_9STRA</name>